<proteinExistence type="predicted"/>
<dbReference type="PANTHER" id="PTHR10272:SF0">
    <property type="entry name" value="PLATELET-ACTIVATING FACTOR ACETYLHYDROLASE"/>
    <property type="match status" value="1"/>
</dbReference>
<evidence type="ECO:0000313" key="7">
    <source>
        <dbReference type="EMBL" id="EKF31674.1"/>
    </source>
</evidence>
<comment type="caution">
    <text evidence="7">The sequence shown here is derived from an EMBL/GenBank/DDBJ whole genome shotgun (WGS) entry which is preliminary data.</text>
</comment>
<evidence type="ECO:0000256" key="2">
    <source>
        <dbReference type="ARBA" id="ARBA00022801"/>
    </source>
</evidence>
<dbReference type="InterPro" id="IPR016715">
    <property type="entry name" value="PAF_acetylhydro_eukaryote"/>
</dbReference>
<evidence type="ECO:0000256" key="1">
    <source>
        <dbReference type="ARBA" id="ARBA00013201"/>
    </source>
</evidence>
<evidence type="ECO:0000256" key="4">
    <source>
        <dbReference type="ARBA" id="ARBA00023098"/>
    </source>
</evidence>
<protein>
    <recommendedName>
        <fullName evidence="1 5">1-alkyl-2-acetylglycerophosphocholine esterase</fullName>
        <ecNumber evidence="1 5">3.1.1.47</ecNumber>
    </recommendedName>
</protein>
<keyword evidence="2 5" id="KW-0378">Hydrolase</keyword>
<keyword evidence="8" id="KW-1185">Reference proteome</keyword>
<keyword evidence="6" id="KW-0472">Membrane</keyword>
<dbReference type="EC" id="3.1.1.47" evidence="1 5"/>
<evidence type="ECO:0000256" key="5">
    <source>
        <dbReference type="PIRNR" id="PIRNR018169"/>
    </source>
</evidence>
<dbReference type="PIRSF" id="PIRSF018169">
    <property type="entry name" value="PAF_acetylhydrolase"/>
    <property type="match status" value="1"/>
</dbReference>
<evidence type="ECO:0000256" key="3">
    <source>
        <dbReference type="ARBA" id="ARBA00022963"/>
    </source>
</evidence>
<dbReference type="GO" id="GO:0016042">
    <property type="term" value="P:lipid catabolic process"/>
    <property type="evidence" value="ECO:0007669"/>
    <property type="project" value="UniProtKB-KW"/>
</dbReference>
<dbReference type="InterPro" id="IPR029058">
    <property type="entry name" value="AB_hydrolase_fold"/>
</dbReference>
<reference evidence="7 8" key="1">
    <citation type="journal article" date="2012" name="BMC Genomics">
        <title>Comparative genomic analysis of human infective Trypanosoma cruzi lineages with the bat-restricted subspecies T. cruzi marinkellei.</title>
        <authorList>
            <person name="Franzen O."/>
            <person name="Talavera-Lopez C."/>
            <person name="Ochaya S."/>
            <person name="Butler C.E."/>
            <person name="Messenger L.A."/>
            <person name="Lewis M.D."/>
            <person name="Llewellyn M.S."/>
            <person name="Marinkelle C.J."/>
            <person name="Tyler K.M."/>
            <person name="Miles M.A."/>
            <person name="Andersson B."/>
        </authorList>
    </citation>
    <scope>NUCLEOTIDE SEQUENCE [LARGE SCALE GENOMIC DNA]</scope>
    <source>
        <strain evidence="7 8">B7</strain>
    </source>
</reference>
<evidence type="ECO:0000313" key="8">
    <source>
        <dbReference type="Proteomes" id="UP000007350"/>
    </source>
</evidence>
<name>K2N135_TRYCR</name>
<dbReference type="Gene3D" id="3.40.50.1820">
    <property type="entry name" value="alpha/beta hydrolase"/>
    <property type="match status" value="1"/>
</dbReference>
<accession>K2N135</accession>
<evidence type="ECO:0000256" key="6">
    <source>
        <dbReference type="SAM" id="Phobius"/>
    </source>
</evidence>
<dbReference type="EMBL" id="AHKC01010669">
    <property type="protein sequence ID" value="EKF31674.1"/>
    <property type="molecule type" value="Genomic_DNA"/>
</dbReference>
<dbReference type="GO" id="GO:0003847">
    <property type="term" value="F:1-alkyl-2-acetylglycerophosphocholine esterase activity"/>
    <property type="evidence" value="ECO:0007669"/>
    <property type="project" value="UniProtKB-UniRule"/>
</dbReference>
<dbReference type="AlphaFoldDB" id="K2N135"/>
<dbReference type="SUPFAM" id="SSF53474">
    <property type="entry name" value="alpha/beta-Hydrolases"/>
    <property type="match status" value="1"/>
</dbReference>
<keyword evidence="6" id="KW-1133">Transmembrane helix</keyword>
<keyword evidence="6" id="KW-0812">Transmembrane</keyword>
<sequence length="417" mass="47222">MFLCTNEFIALLYMLFVILKFILTTIQEQNSKIKKTKEQKKKVMSATAGFFSGAPNSFWDYVISPHLVLLFAFFPLSMVLRIFGLGAVVALPIIPLGIIFTVVMFILLPIPILEPVGGHYHVGIVHVHSRHSQTMPPLAVFYPTNETPQRKGVQYIPFNDARFISGISSRAGVPPYFLRDFLFVRLRATEGAKPIPLINNSGSSLPVIIFSHGLYGYHRLYSALMADLASRGAVVVSIGHCDGSASFMRDSENGGKEFFLRQVDWDSPVCEESLAQRVMETRRTLKRLSEKEFWEELGFADSDAEQYLRQSPRVHLSGHSFGGATALVAAMQEEQEYKPNESPVQSVFVFDPWHTPLKNELFLKPLEEGRNRYTTPTLMIHSDAWVQDASSWNFFNTLQNFFFRSPRFHPSVSERNG</sequence>
<dbReference type="Proteomes" id="UP000007350">
    <property type="component" value="Unassembled WGS sequence"/>
</dbReference>
<gene>
    <name evidence="7" type="ORF">MOQ_004471</name>
</gene>
<dbReference type="PANTHER" id="PTHR10272">
    <property type="entry name" value="PLATELET-ACTIVATING FACTOR ACETYLHYDROLASE"/>
    <property type="match status" value="1"/>
</dbReference>
<feature type="transmembrane region" description="Helical" evidence="6">
    <location>
        <begin position="6"/>
        <end position="23"/>
    </location>
</feature>
<keyword evidence="3 5" id="KW-0442">Lipid degradation</keyword>
<dbReference type="OrthoDB" id="2363873at2759"/>
<keyword evidence="4 5" id="KW-0443">Lipid metabolism</keyword>
<feature type="transmembrane region" description="Helical" evidence="6">
    <location>
        <begin position="82"/>
        <end position="108"/>
    </location>
</feature>
<organism evidence="7 8">
    <name type="scientific">Trypanosoma cruzi marinkellei</name>
    <dbReference type="NCBI Taxonomy" id="85056"/>
    <lineage>
        <taxon>Eukaryota</taxon>
        <taxon>Discoba</taxon>
        <taxon>Euglenozoa</taxon>
        <taxon>Kinetoplastea</taxon>
        <taxon>Metakinetoplastina</taxon>
        <taxon>Trypanosomatida</taxon>
        <taxon>Trypanosomatidae</taxon>
        <taxon>Trypanosoma</taxon>
        <taxon>Schizotrypanum</taxon>
    </lineage>
</organism>
<comment type="catalytic activity">
    <reaction evidence="5">
        <text>a 1-O-alkyl-2-acetyl-sn-glycero-3-phosphocholine + H2O = a 1-O-alkyl-sn-glycero-3-phosphocholine + acetate + H(+)</text>
        <dbReference type="Rhea" id="RHEA:17777"/>
        <dbReference type="ChEBI" id="CHEBI:15377"/>
        <dbReference type="ChEBI" id="CHEBI:15378"/>
        <dbReference type="ChEBI" id="CHEBI:30089"/>
        <dbReference type="ChEBI" id="CHEBI:30909"/>
        <dbReference type="ChEBI" id="CHEBI:36707"/>
        <dbReference type="EC" id="3.1.1.47"/>
    </reaction>
</comment>
<dbReference type="Pfam" id="PF03403">
    <property type="entry name" value="PAF-AH_p_II"/>
    <property type="match status" value="1"/>
</dbReference>